<gene>
    <name evidence="2" type="ORF">CKO28_14420</name>
</gene>
<keyword evidence="1" id="KW-0812">Transmembrane</keyword>
<keyword evidence="1" id="KW-1133">Transmembrane helix</keyword>
<name>A0ABS1DHA1_9PROT</name>
<dbReference type="Proteomes" id="UP001296873">
    <property type="component" value="Unassembled WGS sequence"/>
</dbReference>
<protein>
    <submittedName>
        <fullName evidence="2">Uncharacterized protein</fullName>
    </submittedName>
</protein>
<feature type="transmembrane region" description="Helical" evidence="1">
    <location>
        <begin position="76"/>
        <end position="94"/>
    </location>
</feature>
<dbReference type="EMBL" id="NRRL01000042">
    <property type="protein sequence ID" value="MBK1669229.1"/>
    <property type="molecule type" value="Genomic_DNA"/>
</dbReference>
<dbReference type="RefSeq" id="WP_200341557.1">
    <property type="nucleotide sequence ID" value="NZ_NRRL01000042.1"/>
</dbReference>
<proteinExistence type="predicted"/>
<reference evidence="2 3" key="1">
    <citation type="journal article" date="2020" name="Microorganisms">
        <title>Osmotic Adaptation and Compatible Solute Biosynthesis of Phototrophic Bacteria as Revealed from Genome Analyses.</title>
        <authorList>
            <person name="Imhoff J.F."/>
            <person name="Rahn T."/>
            <person name="Kunzel S."/>
            <person name="Keller A."/>
            <person name="Neulinger S.C."/>
        </authorList>
    </citation>
    <scope>NUCLEOTIDE SEQUENCE [LARGE SCALE GENOMIC DNA]</scope>
    <source>
        <strain evidence="2 3">DSM 9895</strain>
    </source>
</reference>
<evidence type="ECO:0000313" key="2">
    <source>
        <dbReference type="EMBL" id="MBK1669229.1"/>
    </source>
</evidence>
<comment type="caution">
    <text evidence="2">The sequence shown here is derived from an EMBL/GenBank/DDBJ whole genome shotgun (WGS) entry which is preliminary data.</text>
</comment>
<evidence type="ECO:0000256" key="1">
    <source>
        <dbReference type="SAM" id="Phobius"/>
    </source>
</evidence>
<feature type="transmembrane region" description="Helical" evidence="1">
    <location>
        <begin position="6"/>
        <end position="23"/>
    </location>
</feature>
<keyword evidence="1" id="KW-0472">Membrane</keyword>
<keyword evidence="3" id="KW-1185">Reference proteome</keyword>
<evidence type="ECO:0000313" key="3">
    <source>
        <dbReference type="Proteomes" id="UP001296873"/>
    </source>
</evidence>
<sequence length="101" mass="11180">MLPLAVDVLGFGGFAMILVQSGLELHRRYRIECEESQIEGLRRQAGTDPHGSAEAALRVLEEVKAQLGRFRPWQGWLFLLGAVALTASYLLRVIQHALPAV</sequence>
<organism evidence="2 3">
    <name type="scientific">Rhodovibrio sodomensis</name>
    <dbReference type="NCBI Taxonomy" id="1088"/>
    <lineage>
        <taxon>Bacteria</taxon>
        <taxon>Pseudomonadati</taxon>
        <taxon>Pseudomonadota</taxon>
        <taxon>Alphaproteobacteria</taxon>
        <taxon>Rhodospirillales</taxon>
        <taxon>Rhodovibrionaceae</taxon>
        <taxon>Rhodovibrio</taxon>
    </lineage>
</organism>
<accession>A0ABS1DHA1</accession>